<dbReference type="SMART" id="SM00131">
    <property type="entry name" value="KU"/>
    <property type="match status" value="1"/>
</dbReference>
<organism evidence="2 3">
    <name type="scientific">Ancylostoma duodenale</name>
    <dbReference type="NCBI Taxonomy" id="51022"/>
    <lineage>
        <taxon>Eukaryota</taxon>
        <taxon>Metazoa</taxon>
        <taxon>Ecdysozoa</taxon>
        <taxon>Nematoda</taxon>
        <taxon>Chromadorea</taxon>
        <taxon>Rhabditida</taxon>
        <taxon>Rhabditina</taxon>
        <taxon>Rhabditomorpha</taxon>
        <taxon>Strongyloidea</taxon>
        <taxon>Ancylostomatidae</taxon>
        <taxon>Ancylostomatinae</taxon>
        <taxon>Ancylostoma</taxon>
    </lineage>
</organism>
<dbReference type="AlphaFoldDB" id="A0A0C2FA60"/>
<dbReference type="Pfam" id="PF00014">
    <property type="entry name" value="Kunitz_BPTI"/>
    <property type="match status" value="1"/>
</dbReference>
<dbReference type="EMBL" id="KN772960">
    <property type="protein sequence ID" value="KIH45325.1"/>
    <property type="molecule type" value="Genomic_DNA"/>
</dbReference>
<dbReference type="Proteomes" id="UP000054047">
    <property type="component" value="Unassembled WGS sequence"/>
</dbReference>
<dbReference type="SUPFAM" id="SSF57362">
    <property type="entry name" value="BPTI-like"/>
    <property type="match status" value="1"/>
</dbReference>
<evidence type="ECO:0000259" key="1">
    <source>
        <dbReference type="PROSITE" id="PS50279"/>
    </source>
</evidence>
<dbReference type="InterPro" id="IPR006150">
    <property type="entry name" value="Cys_repeat_1"/>
</dbReference>
<dbReference type="InterPro" id="IPR036880">
    <property type="entry name" value="Kunitz_BPTI_sf"/>
</dbReference>
<dbReference type="PANTHER" id="PTHR46339:SF3">
    <property type="entry name" value="PROTEIN CBG06944"/>
    <property type="match status" value="1"/>
</dbReference>
<dbReference type="SMART" id="SM00289">
    <property type="entry name" value="WR1"/>
    <property type="match status" value="1"/>
</dbReference>
<feature type="domain" description="BPTI/Kunitz inhibitor" evidence="1">
    <location>
        <begin position="44"/>
        <end position="94"/>
    </location>
</feature>
<sequence length="112" mass="12706">QCERGIPLRVGEEAQRCQTNGQCPSSYECRVDQGVCCPRKQTICAQPLRVGDCTESVKRYWYNAKAKQCQMFEYTGCQGNDNNFETVLDCQSFCKNAIREFCSTKKPLGSKL</sequence>
<feature type="non-terminal residue" evidence="2">
    <location>
        <position position="1"/>
    </location>
</feature>
<evidence type="ECO:0000313" key="2">
    <source>
        <dbReference type="EMBL" id="KIH45325.1"/>
    </source>
</evidence>
<keyword evidence="3" id="KW-1185">Reference proteome</keyword>
<dbReference type="PROSITE" id="PS50279">
    <property type="entry name" value="BPTI_KUNITZ_2"/>
    <property type="match status" value="1"/>
</dbReference>
<dbReference type="OrthoDB" id="5950222at2759"/>
<dbReference type="GO" id="GO:0004867">
    <property type="term" value="F:serine-type endopeptidase inhibitor activity"/>
    <property type="evidence" value="ECO:0007669"/>
    <property type="project" value="InterPro"/>
</dbReference>
<name>A0A0C2FA60_9BILA</name>
<reference evidence="2 3" key="1">
    <citation type="submission" date="2013-12" db="EMBL/GenBank/DDBJ databases">
        <title>Draft genome of the parsitic nematode Ancylostoma duodenale.</title>
        <authorList>
            <person name="Mitreva M."/>
        </authorList>
    </citation>
    <scope>NUCLEOTIDE SEQUENCE [LARGE SCALE GENOMIC DNA]</scope>
    <source>
        <strain evidence="2 3">Zhejiang</strain>
    </source>
</reference>
<dbReference type="InterPro" id="IPR020901">
    <property type="entry name" value="Prtase_inh_Kunz-CS"/>
</dbReference>
<dbReference type="PRINTS" id="PR00759">
    <property type="entry name" value="BASICPTASE"/>
</dbReference>
<accession>A0A0C2FA60</accession>
<dbReference type="InterPro" id="IPR053014">
    <property type="entry name" value="Cuticle_assoc_divergent"/>
</dbReference>
<dbReference type="PANTHER" id="PTHR46339">
    <property type="entry name" value="PROTEIN CBG15282-RELATED"/>
    <property type="match status" value="1"/>
</dbReference>
<dbReference type="Gene3D" id="4.10.410.10">
    <property type="entry name" value="Pancreatic trypsin inhibitor Kunitz domain"/>
    <property type="match status" value="1"/>
</dbReference>
<gene>
    <name evidence="2" type="ORF">ANCDUO_24635</name>
</gene>
<protein>
    <submittedName>
        <fullName evidence="2">Kunitz/Bovine pancreatic trypsin inhibitor domain protein</fullName>
    </submittedName>
</protein>
<proteinExistence type="predicted"/>
<evidence type="ECO:0000313" key="3">
    <source>
        <dbReference type="Proteomes" id="UP000054047"/>
    </source>
</evidence>
<dbReference type="InterPro" id="IPR002223">
    <property type="entry name" value="Kunitz_BPTI"/>
</dbReference>
<dbReference type="CDD" id="cd00109">
    <property type="entry name" value="Kunitz-type"/>
    <property type="match status" value="1"/>
</dbReference>
<dbReference type="PROSITE" id="PS00280">
    <property type="entry name" value="BPTI_KUNITZ_1"/>
    <property type="match status" value="1"/>
</dbReference>